<dbReference type="PROSITE" id="PS00383">
    <property type="entry name" value="TYR_PHOSPHATASE_1"/>
    <property type="match status" value="1"/>
</dbReference>
<dbReference type="Gene3D" id="3.90.190.10">
    <property type="entry name" value="Protein tyrosine phosphatase superfamily"/>
    <property type="match status" value="1"/>
</dbReference>
<dbReference type="PANTHER" id="PTHR43798">
    <property type="entry name" value="MONOACYLGLYCEROL LIPASE"/>
    <property type="match status" value="1"/>
</dbReference>
<keyword evidence="3" id="KW-1185">Reference proteome</keyword>
<gene>
    <name evidence="2" type="ORF">K457DRAFT_480988</name>
</gene>
<name>A0A197JWS3_9FUNG</name>
<evidence type="ECO:0000313" key="3">
    <source>
        <dbReference type="Proteomes" id="UP000078512"/>
    </source>
</evidence>
<dbReference type="InterPro" id="IPR000387">
    <property type="entry name" value="Tyr_Pase_dom"/>
</dbReference>
<dbReference type="InterPro" id="IPR000073">
    <property type="entry name" value="AB_hydrolase_1"/>
</dbReference>
<dbReference type="OrthoDB" id="428974at2759"/>
<proteinExistence type="predicted"/>
<sequence length="532" mass="60278">MVSHAISRWTQPTAVLSTVLALYLGYKALRLLGNQRRQRAIEPSPASPVLVSHFQFVKVNGKQLRIVHIPHALGSKVPLLVFIHGVGGQLEQFEKQIEYFSLSTHILAIDLCGYGASDVPESFDNYTTSAYVEDVVTLLQRYKSEDTVVICHSYGCTIGTHLYSRLAASETLNNSIKAMVMIGPKAVITEHERKGRAQLAKTPDWVVDFARKLDRMGGIHSKSVNRLLHASAGDDLRRKQLRWNKASRTFVLRRLMAGLQWPSPDHFQRIQCPLLLMSGEHDQVCPAVNAEQIYAWCRANNDRIQSPFIIPNAGHQTMLEKWEHVTPIISSFLIKDCGMTTMDPAWQITKKCQKENKWSLKNTEKWMNTPIMSSPLGRGPGKFRAMKVLRQTDPEHSPSAFLAKHPEVGFIVDMSKDEPPYRTTDFEATSITYTKLPTVSKIPPSKADVERFIAHCNACWKEKPGVDIAVHCHYGFNRTGFMLCSYLIQEQGYSVAEALHHFELARPPRGIRHDHFKGELYLRYEPPKQLKA</sequence>
<dbReference type="PROSITE" id="PS50056">
    <property type="entry name" value="TYR_PHOSPHATASE_2"/>
    <property type="match status" value="1"/>
</dbReference>
<dbReference type="EMBL" id="KV442039">
    <property type="protein sequence ID" value="OAQ29670.1"/>
    <property type="molecule type" value="Genomic_DNA"/>
</dbReference>
<organism evidence="2 3">
    <name type="scientific">Linnemannia elongata AG-77</name>
    <dbReference type="NCBI Taxonomy" id="1314771"/>
    <lineage>
        <taxon>Eukaryota</taxon>
        <taxon>Fungi</taxon>
        <taxon>Fungi incertae sedis</taxon>
        <taxon>Mucoromycota</taxon>
        <taxon>Mortierellomycotina</taxon>
        <taxon>Mortierellomycetes</taxon>
        <taxon>Mortierellales</taxon>
        <taxon>Mortierellaceae</taxon>
        <taxon>Linnemannia</taxon>
    </lineage>
</organism>
<dbReference type="Pfam" id="PF00561">
    <property type="entry name" value="Abhydrolase_1"/>
    <property type="match status" value="1"/>
</dbReference>
<dbReference type="InterPro" id="IPR050266">
    <property type="entry name" value="AB_hydrolase_sf"/>
</dbReference>
<dbReference type="Pfam" id="PF00782">
    <property type="entry name" value="DSPc"/>
    <property type="match status" value="1"/>
</dbReference>
<dbReference type="InterPro" id="IPR016130">
    <property type="entry name" value="Tyr_Pase_AS"/>
</dbReference>
<evidence type="ECO:0000313" key="2">
    <source>
        <dbReference type="EMBL" id="OAQ29670.1"/>
    </source>
</evidence>
<dbReference type="GO" id="GO:0016787">
    <property type="term" value="F:hydrolase activity"/>
    <property type="evidence" value="ECO:0007669"/>
    <property type="project" value="UniProtKB-KW"/>
</dbReference>
<dbReference type="InterPro" id="IPR029058">
    <property type="entry name" value="AB_hydrolase_fold"/>
</dbReference>
<evidence type="ECO:0000259" key="1">
    <source>
        <dbReference type="PROSITE" id="PS50056"/>
    </source>
</evidence>
<reference evidence="2 3" key="1">
    <citation type="submission" date="2016-05" db="EMBL/GenBank/DDBJ databases">
        <title>Genome sequencing reveals origins of a unique bacterial endosymbiosis in the earliest lineages of terrestrial Fungi.</title>
        <authorList>
            <consortium name="DOE Joint Genome Institute"/>
            <person name="Uehling J."/>
            <person name="Gryganskyi A."/>
            <person name="Hameed K."/>
            <person name="Tschaplinski T."/>
            <person name="Misztal P."/>
            <person name="Wu S."/>
            <person name="Desiro A."/>
            <person name="Vande Pol N."/>
            <person name="Du Z.-Y."/>
            <person name="Zienkiewicz A."/>
            <person name="Zienkiewicz K."/>
            <person name="Morin E."/>
            <person name="Tisserant E."/>
            <person name="Splivallo R."/>
            <person name="Hainaut M."/>
            <person name="Henrissat B."/>
            <person name="Ohm R."/>
            <person name="Kuo A."/>
            <person name="Yan J."/>
            <person name="Lipzen A."/>
            <person name="Nolan M."/>
            <person name="Labutti K."/>
            <person name="Barry K."/>
            <person name="Goldstein A."/>
            <person name="Labbe J."/>
            <person name="Schadt C."/>
            <person name="Tuskan G."/>
            <person name="Grigoriev I."/>
            <person name="Martin F."/>
            <person name="Vilgalys R."/>
            <person name="Bonito G."/>
        </authorList>
    </citation>
    <scope>NUCLEOTIDE SEQUENCE [LARGE SCALE GENOMIC DNA]</scope>
    <source>
        <strain evidence="2 3">AG-77</strain>
    </source>
</reference>
<keyword evidence="2" id="KW-0378">Hydrolase</keyword>
<dbReference type="PANTHER" id="PTHR43798:SF33">
    <property type="entry name" value="HYDROLASE, PUTATIVE (AFU_ORTHOLOGUE AFUA_2G14860)-RELATED"/>
    <property type="match status" value="1"/>
</dbReference>
<dbReference type="STRING" id="1314771.A0A197JWS3"/>
<dbReference type="Gene3D" id="3.40.50.1820">
    <property type="entry name" value="alpha/beta hydrolase"/>
    <property type="match status" value="1"/>
</dbReference>
<protein>
    <submittedName>
        <fullName evidence="2">Alpha/beta-hydrolase</fullName>
    </submittedName>
</protein>
<dbReference type="AlphaFoldDB" id="A0A197JWS3"/>
<feature type="domain" description="Tyrosine specific protein phosphatases" evidence="1">
    <location>
        <begin position="450"/>
        <end position="517"/>
    </location>
</feature>
<dbReference type="GO" id="GO:0016020">
    <property type="term" value="C:membrane"/>
    <property type="evidence" value="ECO:0007669"/>
    <property type="project" value="TreeGrafter"/>
</dbReference>
<dbReference type="SUPFAM" id="SSF53474">
    <property type="entry name" value="alpha/beta-Hydrolases"/>
    <property type="match status" value="1"/>
</dbReference>
<dbReference type="InterPro" id="IPR000340">
    <property type="entry name" value="Dual-sp_phosphatase_cat-dom"/>
</dbReference>
<dbReference type="Proteomes" id="UP000078512">
    <property type="component" value="Unassembled WGS sequence"/>
</dbReference>
<accession>A0A197JWS3</accession>
<dbReference type="SUPFAM" id="SSF52799">
    <property type="entry name" value="(Phosphotyrosine protein) phosphatases II"/>
    <property type="match status" value="1"/>
</dbReference>
<dbReference type="InterPro" id="IPR029021">
    <property type="entry name" value="Prot-tyrosine_phosphatase-like"/>
</dbReference>